<dbReference type="GO" id="GO:0016579">
    <property type="term" value="P:protein deubiquitination"/>
    <property type="evidence" value="ECO:0007669"/>
    <property type="project" value="InterPro"/>
</dbReference>
<feature type="domain" description="USP" evidence="1">
    <location>
        <begin position="734"/>
        <end position="1059"/>
    </location>
</feature>
<dbReference type="GO" id="GO:0005829">
    <property type="term" value="C:cytosol"/>
    <property type="evidence" value="ECO:0007669"/>
    <property type="project" value="TreeGrafter"/>
</dbReference>
<keyword evidence="3" id="KW-1185">Reference proteome</keyword>
<dbReference type="PANTHER" id="PTHR24006:SF827">
    <property type="entry name" value="UBIQUITIN CARBOXYL-TERMINAL HYDROLASE 34"/>
    <property type="match status" value="1"/>
</dbReference>
<dbReference type="InterPro" id="IPR028889">
    <property type="entry name" value="USP"/>
</dbReference>
<proteinExistence type="predicted"/>
<gene>
    <name evidence="2" type="ORF">Micbo1qcDRAFT_230193</name>
</gene>
<dbReference type="GO" id="GO:0005634">
    <property type="term" value="C:nucleus"/>
    <property type="evidence" value="ECO:0007669"/>
    <property type="project" value="TreeGrafter"/>
</dbReference>
<dbReference type="SUPFAM" id="SSF48371">
    <property type="entry name" value="ARM repeat"/>
    <property type="match status" value="1"/>
</dbReference>
<dbReference type="CDD" id="cd02659">
    <property type="entry name" value="peptidase_C19C"/>
    <property type="match status" value="1"/>
</dbReference>
<name>A0A136JKA3_9PEZI</name>
<dbReference type="PROSITE" id="PS00973">
    <property type="entry name" value="USP_2"/>
    <property type="match status" value="1"/>
</dbReference>
<dbReference type="PANTHER" id="PTHR24006">
    <property type="entry name" value="UBIQUITIN CARBOXYL-TERMINAL HYDROLASE"/>
    <property type="match status" value="1"/>
</dbReference>
<dbReference type="OrthoDB" id="420187at2759"/>
<dbReference type="InterPro" id="IPR016024">
    <property type="entry name" value="ARM-type_fold"/>
</dbReference>
<dbReference type="Pfam" id="PF12030">
    <property type="entry name" value="DUF3517"/>
    <property type="match status" value="1"/>
</dbReference>
<evidence type="ECO:0000259" key="1">
    <source>
        <dbReference type="PROSITE" id="PS50235"/>
    </source>
</evidence>
<dbReference type="InParanoid" id="A0A136JKA3"/>
<dbReference type="Proteomes" id="UP000070501">
    <property type="component" value="Unassembled WGS sequence"/>
</dbReference>
<dbReference type="GO" id="GO:0004843">
    <property type="term" value="F:cysteine-type deubiquitinase activity"/>
    <property type="evidence" value="ECO:0007669"/>
    <property type="project" value="InterPro"/>
</dbReference>
<dbReference type="FunFam" id="3.90.70.10:FF:000136">
    <property type="entry name" value="Ubiquitin C-terminal hydrolase, putative"/>
    <property type="match status" value="1"/>
</dbReference>
<accession>A0A136JKA3</accession>
<dbReference type="Pfam" id="PF00443">
    <property type="entry name" value="UCH"/>
    <property type="match status" value="1"/>
</dbReference>
<dbReference type="PROSITE" id="PS50235">
    <property type="entry name" value="USP_3"/>
    <property type="match status" value="1"/>
</dbReference>
<evidence type="ECO:0000313" key="2">
    <source>
        <dbReference type="EMBL" id="KXJ97572.1"/>
    </source>
</evidence>
<dbReference type="SUPFAM" id="SSF54001">
    <property type="entry name" value="Cysteine proteinases"/>
    <property type="match status" value="1"/>
</dbReference>
<organism evidence="2 3">
    <name type="scientific">Microdochium bolleyi</name>
    <dbReference type="NCBI Taxonomy" id="196109"/>
    <lineage>
        <taxon>Eukaryota</taxon>
        <taxon>Fungi</taxon>
        <taxon>Dikarya</taxon>
        <taxon>Ascomycota</taxon>
        <taxon>Pezizomycotina</taxon>
        <taxon>Sordariomycetes</taxon>
        <taxon>Xylariomycetidae</taxon>
        <taxon>Xylariales</taxon>
        <taxon>Microdochiaceae</taxon>
        <taxon>Microdochium</taxon>
    </lineage>
</organism>
<dbReference type="EMBL" id="KQ964245">
    <property type="protein sequence ID" value="KXJ97572.1"/>
    <property type="molecule type" value="Genomic_DNA"/>
</dbReference>
<dbReference type="STRING" id="196109.A0A136JKA3"/>
<dbReference type="InterPro" id="IPR021905">
    <property type="entry name" value="DUF3517"/>
</dbReference>
<dbReference type="InterPro" id="IPR018200">
    <property type="entry name" value="USP_CS"/>
</dbReference>
<dbReference type="InterPro" id="IPR038765">
    <property type="entry name" value="Papain-like_cys_pep_sf"/>
</dbReference>
<sequence>MAHGSTISKGQGRKLWDHLVGRNATCFDDMTAGWDDINNAFKRTHLHNEFLNACLHDYLPELPPRCFCAGALGFVRENLLADLDDPSTTIFDVESITDCKSLELLWRMVLESPPHTIEDQAIHTLVSEVYVNSATIKALPPDRAREIHFLLAKRCMRQLNSAAQALQSLERNTAAAAAAAQSTDSARVEQSRHYELQFTRSLRVVKDLLRTLKGQAHFSAPDLRSLMLQSPSAVDGDLADLKYQSFDEDGQSAIVPFNIGLRNTGASLLASLRAATGFHNYRLYYRGQPLAPTSDDVCKSIQELDITSGLILIYQFLIKLPADESILATFEDPSTSHQDIFPLGQPFKSLYAVYALREHLNAHRMRNKVVQSSSHDLDFLDESATNHRKASVRVLSVLVSALCDEAVIQQDLSENLQTLLRSQLLSTYVQVVEDSVDELLETALISPHLCSMLMRILDDATHAPRSQTNTELIKRVVQAVLVSSARSSDFWNAFKAHPGTPVVLERLILADSSKQVRKGVVNLIANRSLARGSSEAVSGTAFAGFFWSIIFDILPKAALLPSKSDEVFYLAIQLFTKLAEADSQLLDVSACSERCGSLLMERVTTEDITQVDTCDSISHGLAVLLCRSVSYARERGFDLQLGRDFSRRLLQRHLFPSSPTDSNRLVPRVIVNPATRSALYDVVFILSRESSPTRLLRDIDGLTPYEEGAASPYFFELPQAFDRQRAVRSSCGYAGLRNLSNTCYYNSLMTQLFMNTEFREFILSTRVPDPTNQQLIYETRKLFAALQGSLRRFVDPQSCIAQISTYEEAPVDVHNQMDVDEFYNLLFDRWESQLSSEVEKRRLKSIFGGELVQQVKSKECDHISERFEDFGAIQCDIKGKATLEESLQAYVDGEIMQGDNKYKCSSCDRFVDAVKRACFKTLPNSLIFHLKRFEFSLRNMTRAKINDHFRFPASIDMKPYTVQHLANLPEVPSSDMFELVGVLVHSGSAESGHYYSYIRERSGVGATGKWVEFNDDVVTSWDPSLMSDACFGGQDQRQPFDGGPHDKPYSAYMLFYQRSSSPAMREAGAEGSGYCPLDVALPADLAPEISGENNQIVHRHCLHDPNHTPFVIRTLSSVWEDNCSSANHAVENLAMQVGLNHLDQIASRAKDLPDFPELLTLLQQACQRCAHCCLAFFDYMFRRPEALIMLLQKNPNGPVRHEIGRTLIAVLRNLRKNFPEGYGAEPLEIEEVDDPENTITRTVELFSRLWEQFHVSLRSWPEYFGTMLDFARLGRQETAALIQGNFLFQIAAVIAIEAVCDIDTQYTRLATILSRRMARPPSYENIISLLDIMMGVMDKELTTERIVESDEDRFLMVYEDDTIPFSSHEVNLLHQSWAGGRGNIFVDKLIQINQNVPATDSIIQKLLSLSVMMDTAVYTTLRLGITGNLVQHLVTPYLRAASVYCRSSQNKSNAARLRAHINHQCVDVQNAEARSFYEFQKHMYTSADDFDEQLKNLVDFQKWAPGLLGHVDQTVSRDVYRFINETLLRFGPNPNFSEAHGGEQRAKAVTTAAKRLCLSCLIYLRDTYVERGIPVAKETVLLLLHTIRGCGGYFSTDGESEGLLDAEYLELCQTVLEPMNTLAVDDIDEDSEWENSIDSSDHMNSLDDLSMQVASDAQGGS</sequence>
<evidence type="ECO:0000313" key="3">
    <source>
        <dbReference type="Proteomes" id="UP000070501"/>
    </source>
</evidence>
<dbReference type="Gene3D" id="3.90.70.10">
    <property type="entry name" value="Cysteine proteinases"/>
    <property type="match status" value="1"/>
</dbReference>
<reference evidence="3" key="1">
    <citation type="submission" date="2016-02" db="EMBL/GenBank/DDBJ databases">
        <title>Draft genome sequence of Microdochium bolleyi, a fungal endophyte of beachgrass.</title>
        <authorList>
            <consortium name="DOE Joint Genome Institute"/>
            <person name="David A.S."/>
            <person name="May G."/>
            <person name="Haridas S."/>
            <person name="Lim J."/>
            <person name="Wang M."/>
            <person name="Labutti K."/>
            <person name="Lipzen A."/>
            <person name="Barry K."/>
            <person name="Grigoriev I.V."/>
        </authorList>
    </citation>
    <scope>NUCLEOTIDE SEQUENCE [LARGE SCALE GENOMIC DNA]</scope>
    <source>
        <strain evidence="3">J235TASD1</strain>
    </source>
</reference>
<dbReference type="InterPro" id="IPR050164">
    <property type="entry name" value="Peptidase_C19"/>
</dbReference>
<dbReference type="InterPro" id="IPR001394">
    <property type="entry name" value="Peptidase_C19_UCH"/>
</dbReference>
<protein>
    <recommendedName>
        <fullName evidence="1">USP domain-containing protein</fullName>
    </recommendedName>
</protein>